<proteinExistence type="predicted"/>
<dbReference type="EMBL" id="JALLBG020000031">
    <property type="protein sequence ID" value="KAL3771100.1"/>
    <property type="molecule type" value="Genomic_DNA"/>
</dbReference>
<accession>A0ABD3N4V4</accession>
<dbReference type="InterPro" id="IPR051029">
    <property type="entry name" value="mRNA_Capping_Enz/RNA_Phosphat"/>
</dbReference>
<protein>
    <recommendedName>
        <fullName evidence="2">mRNA capping enzyme adenylation domain-containing protein</fullName>
    </recommendedName>
</protein>
<dbReference type="InterPro" id="IPR029021">
    <property type="entry name" value="Prot-tyrosine_phosphatase-like"/>
</dbReference>
<feature type="region of interest" description="Disordered" evidence="1">
    <location>
        <begin position="83"/>
        <end position="110"/>
    </location>
</feature>
<dbReference type="PANTHER" id="PTHR10367">
    <property type="entry name" value="MRNA-CAPPING ENZYME"/>
    <property type="match status" value="1"/>
</dbReference>
<comment type="caution">
    <text evidence="3">The sequence shown here is derived from an EMBL/GenBank/DDBJ whole genome shotgun (WGS) entry which is preliminary data.</text>
</comment>
<keyword evidence="4" id="KW-1185">Reference proteome</keyword>
<evidence type="ECO:0000313" key="4">
    <source>
        <dbReference type="Proteomes" id="UP001530293"/>
    </source>
</evidence>
<organism evidence="3 4">
    <name type="scientific">Discostella pseudostelligera</name>
    <dbReference type="NCBI Taxonomy" id="259834"/>
    <lineage>
        <taxon>Eukaryota</taxon>
        <taxon>Sar</taxon>
        <taxon>Stramenopiles</taxon>
        <taxon>Ochrophyta</taxon>
        <taxon>Bacillariophyta</taxon>
        <taxon>Coscinodiscophyceae</taxon>
        <taxon>Thalassiosirophycidae</taxon>
        <taxon>Stephanodiscales</taxon>
        <taxon>Stephanodiscaceae</taxon>
        <taxon>Discostella</taxon>
    </lineage>
</organism>
<dbReference type="InterPro" id="IPR001339">
    <property type="entry name" value="mRNA_cap_enzyme_adenylation"/>
</dbReference>
<evidence type="ECO:0000259" key="2">
    <source>
        <dbReference type="Pfam" id="PF01331"/>
    </source>
</evidence>
<evidence type="ECO:0000256" key="1">
    <source>
        <dbReference type="SAM" id="MobiDB-lite"/>
    </source>
</evidence>
<feature type="domain" description="mRNA capping enzyme adenylation" evidence="2">
    <location>
        <begin position="470"/>
        <end position="622"/>
    </location>
</feature>
<gene>
    <name evidence="3" type="ORF">ACHAWU_006477</name>
</gene>
<dbReference type="Proteomes" id="UP001530293">
    <property type="component" value="Unassembled WGS sequence"/>
</dbReference>
<feature type="compositionally biased region" description="Low complexity" evidence="1">
    <location>
        <begin position="84"/>
        <end position="104"/>
    </location>
</feature>
<dbReference type="Pfam" id="PF01331">
    <property type="entry name" value="mRNA_cap_enzyme"/>
    <property type="match status" value="1"/>
</dbReference>
<name>A0ABD3N4V4_9STRA</name>
<dbReference type="SUPFAM" id="SSF56091">
    <property type="entry name" value="DNA ligase/mRNA capping enzyme, catalytic domain"/>
    <property type="match status" value="1"/>
</dbReference>
<evidence type="ECO:0000313" key="3">
    <source>
        <dbReference type="EMBL" id="KAL3771100.1"/>
    </source>
</evidence>
<dbReference type="Gene3D" id="3.90.190.10">
    <property type="entry name" value="Protein tyrosine phosphatase superfamily"/>
    <property type="match status" value="1"/>
</dbReference>
<dbReference type="AlphaFoldDB" id="A0ABD3N4V4"/>
<sequence>MVTLIWHRWSQQGRLSTTPIPRSPFFLLKAPVSTLYEEKFGGDRNMFTVNMYCSRMNAMAVRIGMVVDCTALDMEEFAPLPVTSSASSGAGSSGAASRSSSTSGKQGTLDRRVRYFHNPAEWDDYDVEYQRLMPPSPQLSSDDANDNDELLALAPQSLPEFYRLVSDYLTKLRSGESNGDSASMTTYIALFDSRGGLGAASYLAACYMCHQLKAPVHAALEAVKVGSPSQPYEKDGNGNGSSTTKKFGLCDVKLLQDLQQRFKGQKEIVIEEGAYPTWWWPDDGMNDAGAEKKRGTVNEEDGASSRKRKREGAIIPPYSSSTEPDQSNSSSIRHVQNNYDSSSSSTPHPILPPDILEPIPKDSPKYHRAMSVLAQLTPPPPPISGDSSYYLPLKEEFDMSIETESSNETGEKLLECMQANMDGYRVTWLSTKGRRGLLLILSEAVYFIERGEEEVVPSTTTVSLTTSTTHLSVSQVTNIKFPTAKDLNINQHRTLLDVILVKDVEKQPNNNAKFTYRFYALDVLCIEGGKVWHKPLELRCRYLNDGVLIPRKKDEALHHQQQKAMAPPSSRHAHNYSKEAIKIRANEYFPMKKFGYVMKEVCKRIGHEAEGVRIVSVGEYYNEAASRSGEWDKDTTIVWRWGRNEAVLQKLLQLTKDAAL</sequence>
<dbReference type="Gene3D" id="3.30.470.30">
    <property type="entry name" value="DNA ligase/mRNA capping enzyme"/>
    <property type="match status" value="1"/>
</dbReference>
<dbReference type="PANTHER" id="PTHR10367:SF17">
    <property type="entry name" value="MRNA-CAPPING ENZYME"/>
    <property type="match status" value="1"/>
</dbReference>
<feature type="compositionally biased region" description="Polar residues" evidence="1">
    <location>
        <begin position="318"/>
        <end position="346"/>
    </location>
</feature>
<dbReference type="GO" id="GO:0003824">
    <property type="term" value="F:catalytic activity"/>
    <property type="evidence" value="ECO:0007669"/>
    <property type="project" value="UniProtKB-ARBA"/>
</dbReference>
<feature type="region of interest" description="Disordered" evidence="1">
    <location>
        <begin position="286"/>
        <end position="363"/>
    </location>
</feature>
<reference evidence="3 4" key="1">
    <citation type="submission" date="2024-10" db="EMBL/GenBank/DDBJ databases">
        <title>Updated reference genomes for cyclostephanoid diatoms.</title>
        <authorList>
            <person name="Roberts W.R."/>
            <person name="Alverson A.J."/>
        </authorList>
    </citation>
    <scope>NUCLEOTIDE SEQUENCE [LARGE SCALE GENOMIC DNA]</scope>
    <source>
        <strain evidence="3 4">AJA232-27</strain>
    </source>
</reference>